<keyword evidence="7 10" id="KW-0067">ATP-binding</keyword>
<evidence type="ECO:0000256" key="13">
    <source>
        <dbReference type="SAM" id="Phobius"/>
    </source>
</evidence>
<keyword evidence="11" id="KW-0175">Coiled coil</keyword>
<reference evidence="16 17" key="1">
    <citation type="journal article" date="2007" name="Science">
        <title>The Chlamydomonas genome reveals the evolution of key animal and plant functions.</title>
        <authorList>
            <person name="Merchant S.S."/>
            <person name="Prochnik S.E."/>
            <person name="Vallon O."/>
            <person name="Harris E.H."/>
            <person name="Karpowicz S.J."/>
            <person name="Witman G.B."/>
            <person name="Terry A."/>
            <person name="Salamov A."/>
            <person name="Fritz-Laylin L.K."/>
            <person name="Marechal-Drouard L."/>
            <person name="Marshall W.F."/>
            <person name="Qu L.H."/>
            <person name="Nelson D.R."/>
            <person name="Sanderfoot A.A."/>
            <person name="Spalding M.H."/>
            <person name="Kapitonov V.V."/>
            <person name="Ren Q."/>
            <person name="Ferris P."/>
            <person name="Lindquist E."/>
            <person name="Shapiro H."/>
            <person name="Lucas S.M."/>
            <person name="Grimwood J."/>
            <person name="Schmutz J."/>
            <person name="Cardol P."/>
            <person name="Cerutti H."/>
            <person name="Chanfreau G."/>
            <person name="Chen C.L."/>
            <person name="Cognat V."/>
            <person name="Croft M.T."/>
            <person name="Dent R."/>
            <person name="Dutcher S."/>
            <person name="Fernandez E."/>
            <person name="Fukuzawa H."/>
            <person name="Gonzalez-Ballester D."/>
            <person name="Gonzalez-Halphen D."/>
            <person name="Hallmann A."/>
            <person name="Hanikenne M."/>
            <person name="Hippler M."/>
            <person name="Inwood W."/>
            <person name="Jabbari K."/>
            <person name="Kalanon M."/>
            <person name="Kuras R."/>
            <person name="Lefebvre P.A."/>
            <person name="Lemaire S.D."/>
            <person name="Lobanov A.V."/>
            <person name="Lohr M."/>
            <person name="Manuell A."/>
            <person name="Meier I."/>
            <person name="Mets L."/>
            <person name="Mittag M."/>
            <person name="Mittelmeier T."/>
            <person name="Moroney J.V."/>
            <person name="Moseley J."/>
            <person name="Napoli C."/>
            <person name="Nedelcu A.M."/>
            <person name="Niyogi K."/>
            <person name="Novoselov S.V."/>
            <person name="Paulsen I.T."/>
            <person name="Pazour G."/>
            <person name="Purton S."/>
            <person name="Ral J.P."/>
            <person name="Riano-Pachon D.M."/>
            <person name="Riekhof W."/>
            <person name="Rymarquis L."/>
            <person name="Schroda M."/>
            <person name="Stern D."/>
            <person name="Umen J."/>
            <person name="Willows R."/>
            <person name="Wilson N."/>
            <person name="Zimmer S.L."/>
            <person name="Allmer J."/>
            <person name="Balk J."/>
            <person name="Bisova K."/>
            <person name="Chen C.J."/>
            <person name="Elias M."/>
            <person name="Gendler K."/>
            <person name="Hauser C."/>
            <person name="Lamb M.R."/>
            <person name="Ledford H."/>
            <person name="Long J.C."/>
            <person name="Minagawa J."/>
            <person name="Page M.D."/>
            <person name="Pan J."/>
            <person name="Pootakham W."/>
            <person name="Roje S."/>
            <person name="Rose A."/>
            <person name="Stahlberg E."/>
            <person name="Terauchi A.M."/>
            <person name="Yang P."/>
            <person name="Ball S."/>
            <person name="Bowler C."/>
            <person name="Dieckmann C.L."/>
            <person name="Gladyshev V.N."/>
            <person name="Green P."/>
            <person name="Jorgensen R."/>
            <person name="Mayfield S."/>
            <person name="Mueller-Roeber B."/>
            <person name="Rajamani S."/>
            <person name="Sayre R.T."/>
            <person name="Brokstein P."/>
            <person name="Dubchak I."/>
            <person name="Goodstein D."/>
            <person name="Hornick L."/>
            <person name="Huang Y.W."/>
            <person name="Jhaveri J."/>
            <person name="Luo Y."/>
            <person name="Martinez D."/>
            <person name="Ngau W.C."/>
            <person name="Otillar B."/>
            <person name="Poliakov A."/>
            <person name="Porter A."/>
            <person name="Szajkowski L."/>
            <person name="Werner G."/>
            <person name="Zhou K."/>
            <person name="Grigoriev I.V."/>
            <person name="Rokhsar D.S."/>
            <person name="Grossman A.R."/>
        </authorList>
    </citation>
    <scope>NUCLEOTIDE SEQUENCE [LARGE SCALE GENOMIC DNA]</scope>
    <source>
        <strain evidence="17">CC-503</strain>
    </source>
</reference>
<evidence type="ECO:0000313" key="17">
    <source>
        <dbReference type="Proteomes" id="UP000006906"/>
    </source>
</evidence>
<feature type="domain" description="Protein kinase" evidence="14">
    <location>
        <begin position="503"/>
        <end position="860"/>
    </location>
</feature>
<comment type="subcellular location">
    <subcellularLocation>
        <location evidence="1">Membrane</location>
    </subcellularLocation>
</comment>
<dbReference type="Gramene" id="PNW80411">
    <property type="protein sequence ID" value="PNW80411"/>
    <property type="gene ID" value="CHLRE_07g316650v5"/>
</dbReference>
<evidence type="ECO:0000256" key="3">
    <source>
        <dbReference type="ARBA" id="ARBA00022679"/>
    </source>
</evidence>
<feature type="region of interest" description="Disordered" evidence="12">
    <location>
        <begin position="462"/>
        <end position="493"/>
    </location>
</feature>
<evidence type="ECO:0000256" key="2">
    <source>
        <dbReference type="ARBA" id="ARBA00022527"/>
    </source>
</evidence>
<sequence length="1042" mass="111569">MRLFSSNNKSSLNNDVERILKENSVATIPESSGLAGKLLHLTRRGKQLSGKSGGSNISDAPEARRVKKAAFLLAVRRDRKVVLVPLLLLVLCTGLALWGVFASANSEKRARLKNAQNRADDKAQSIESELRACYLPVKVMQSFVTRYPDFPTLNATFASLTEELLTLTAAGSIANMQLAPLGVVSAVQPLKGNERAIGHDLLADPKNRDVAMLTIANHSLTLAGPYMLLQGYMGAPARFPIYVHDVGPDETFGMPHDASNCSVCYDPATRTKFWGFATVMIDWDKFVYGIVRIDELVGQGLRYRLWRQDDTTPGEQYILAGQPEALSDPVVARIEVPNNVWVLEVQDSRSWTPGYLWPIVAMVVVMSLVLAVLVGMALVQRAQQKLLLREVLSANEKLEDAAKALLCEKERMEALLGRQFDLIECLGGDPRAAEGGGMPLDKLPNTPADKIERMRAKLLNGLRPSNSSNMSSRRSLHMAPGGGGGGGAGGGAAAGDARVSAELELKEMIGEGTFGKVYRGLWRGTEVAIKTIILPTNMSGKEKRERMAVMEAAISSSLAHPNVVATYTYQIKPLKDSSGCSAKPSEDITASAIVVGGAHATTAVLTGSGYQHAVGSGASRGSGGGGGGGGGPAQRRPRPGAADPLAPFKEDADEAATRGVHSYEVQLVIEYCDKGCLREALDVGVFFGSTGLNYPAILDTAADVAKALLHLHFNDVLHGDLKADNVMLKSCGGVGRGVLAKVADFGLAVKMDTSDKTHMSGMFQGTPTHMAPEVMLHGQVSKAADVYAFGVTLWEMFTGGHPYKGVPGALLGHTISREGKRPVFPLGTPAAFKDLAERCWAPDPGQRPSFEEILSTLTELRTQLSEPTPPLTYTPLTAEQRREQRRREREGPAASLRAKLSEAARSSTSAPLPKLHHHYRRKSDTIEATPDEDGTSSVEGKAAREAQVSLLAAVRQGSHSSGGDGAKPRSCSRSGSGSGGTSHHHQHRRSRSRSRKADDTIIMVGNRNVSLSNAITSKSVVLEPICEARNEGDADAPVSYEP</sequence>
<dbReference type="GO" id="GO:0004672">
    <property type="term" value="F:protein kinase activity"/>
    <property type="evidence" value="ECO:0000318"/>
    <property type="project" value="GO_Central"/>
</dbReference>
<dbReference type="Gene3D" id="3.30.200.20">
    <property type="entry name" value="Phosphorylase Kinase, domain 1"/>
    <property type="match status" value="1"/>
</dbReference>
<feature type="compositionally biased region" description="Gly residues" evidence="12">
    <location>
        <begin position="618"/>
        <end position="632"/>
    </location>
</feature>
<name>A0A2K3DIR0_CHLRE</name>
<dbReference type="InterPro" id="IPR051681">
    <property type="entry name" value="Ser/Thr_Kinases-Pseudokinases"/>
</dbReference>
<proteinExistence type="predicted"/>
<feature type="domain" description="CHASE" evidence="15">
    <location>
        <begin position="183"/>
        <end position="344"/>
    </location>
</feature>
<dbReference type="OrthoDB" id="540454at2759"/>
<evidence type="ECO:0000256" key="4">
    <source>
        <dbReference type="ARBA" id="ARBA00022692"/>
    </source>
</evidence>
<evidence type="ECO:0000256" key="6">
    <source>
        <dbReference type="ARBA" id="ARBA00022777"/>
    </source>
</evidence>
<dbReference type="PROSITE" id="PS00108">
    <property type="entry name" value="PROTEIN_KINASE_ST"/>
    <property type="match status" value="1"/>
</dbReference>
<keyword evidence="17" id="KW-1185">Reference proteome</keyword>
<feature type="transmembrane region" description="Helical" evidence="13">
    <location>
        <begin position="355"/>
        <end position="379"/>
    </location>
</feature>
<feature type="region of interest" description="Disordered" evidence="12">
    <location>
        <begin position="954"/>
        <end position="1000"/>
    </location>
</feature>
<keyword evidence="9 13" id="KW-0472">Membrane</keyword>
<keyword evidence="4 13" id="KW-0812">Transmembrane</keyword>
<dbReference type="InterPro" id="IPR008271">
    <property type="entry name" value="Ser/Thr_kinase_AS"/>
</dbReference>
<keyword evidence="5 10" id="KW-0547">Nucleotide-binding</keyword>
<dbReference type="Proteomes" id="UP000006906">
    <property type="component" value="Chromosome 7"/>
</dbReference>
<dbReference type="Gene3D" id="3.30.450.350">
    <property type="entry name" value="CHASE domain"/>
    <property type="match status" value="1"/>
</dbReference>
<evidence type="ECO:0000313" key="16">
    <source>
        <dbReference type="EMBL" id="PNW80411.1"/>
    </source>
</evidence>
<feature type="coiled-coil region" evidence="11">
    <location>
        <begin position="388"/>
        <end position="415"/>
    </location>
</feature>
<dbReference type="GO" id="GO:0007165">
    <property type="term" value="P:signal transduction"/>
    <property type="evidence" value="ECO:0000318"/>
    <property type="project" value="GO_Central"/>
</dbReference>
<dbReference type="GO" id="GO:0004674">
    <property type="term" value="F:protein serine/threonine kinase activity"/>
    <property type="evidence" value="ECO:0007669"/>
    <property type="project" value="UniProtKB-KW"/>
</dbReference>
<dbReference type="GO" id="GO:0005524">
    <property type="term" value="F:ATP binding"/>
    <property type="evidence" value="ECO:0007669"/>
    <property type="project" value="UniProtKB-UniRule"/>
</dbReference>
<protein>
    <recommendedName>
        <fullName evidence="18">Protein kinase domain-containing protein</fullName>
    </recommendedName>
</protein>
<dbReference type="PRINTS" id="PR00109">
    <property type="entry name" value="TYRKINASE"/>
</dbReference>
<dbReference type="Pfam" id="PF03924">
    <property type="entry name" value="CHASE"/>
    <property type="match status" value="1"/>
</dbReference>
<dbReference type="InterPro" id="IPR000719">
    <property type="entry name" value="Prot_kinase_dom"/>
</dbReference>
<keyword evidence="3" id="KW-0808">Transferase</keyword>
<keyword evidence="2" id="KW-0723">Serine/threonine-protein kinase</keyword>
<evidence type="ECO:0000259" key="14">
    <source>
        <dbReference type="PROSITE" id="PS50011"/>
    </source>
</evidence>
<feature type="transmembrane region" description="Helical" evidence="13">
    <location>
        <begin position="81"/>
        <end position="101"/>
    </location>
</feature>
<dbReference type="PROSITE" id="PS00107">
    <property type="entry name" value="PROTEIN_KINASE_ATP"/>
    <property type="match status" value="1"/>
</dbReference>
<organism evidence="16 17">
    <name type="scientific">Chlamydomonas reinhardtii</name>
    <name type="common">Chlamydomonas smithii</name>
    <dbReference type="NCBI Taxonomy" id="3055"/>
    <lineage>
        <taxon>Eukaryota</taxon>
        <taxon>Viridiplantae</taxon>
        <taxon>Chlorophyta</taxon>
        <taxon>core chlorophytes</taxon>
        <taxon>Chlorophyceae</taxon>
        <taxon>CS clade</taxon>
        <taxon>Chlamydomonadales</taxon>
        <taxon>Chlamydomonadaceae</taxon>
        <taxon>Chlamydomonas</taxon>
    </lineage>
</organism>
<dbReference type="InterPro" id="IPR017441">
    <property type="entry name" value="Protein_kinase_ATP_BS"/>
</dbReference>
<dbReference type="PROSITE" id="PS50839">
    <property type="entry name" value="CHASE"/>
    <property type="match status" value="1"/>
</dbReference>
<feature type="binding site" evidence="10">
    <location>
        <position position="530"/>
    </location>
    <ligand>
        <name>ATP</name>
        <dbReference type="ChEBI" id="CHEBI:30616"/>
    </ligand>
</feature>
<feature type="compositionally biased region" description="Gly residues" evidence="12">
    <location>
        <begin position="480"/>
        <end position="493"/>
    </location>
</feature>
<dbReference type="SMART" id="SM00220">
    <property type="entry name" value="S_TKc"/>
    <property type="match status" value="1"/>
</dbReference>
<dbReference type="InterPro" id="IPR006189">
    <property type="entry name" value="CHASE_dom"/>
</dbReference>
<gene>
    <name evidence="16" type="ORF">CHLRE_07g316650v5</name>
</gene>
<feature type="compositionally biased region" description="Basic and acidic residues" evidence="12">
    <location>
        <begin position="879"/>
        <end position="891"/>
    </location>
</feature>
<dbReference type="PROSITE" id="PS50011">
    <property type="entry name" value="PROTEIN_KINASE_DOM"/>
    <property type="match status" value="1"/>
</dbReference>
<feature type="region of interest" description="Disordered" evidence="12">
    <location>
        <begin position="861"/>
        <end position="941"/>
    </location>
</feature>
<feature type="region of interest" description="Disordered" evidence="12">
    <location>
        <begin position="615"/>
        <end position="646"/>
    </location>
</feature>
<evidence type="ECO:0000256" key="5">
    <source>
        <dbReference type="ARBA" id="ARBA00022741"/>
    </source>
</evidence>
<feature type="compositionally biased region" description="Basic residues" evidence="12">
    <location>
        <begin position="982"/>
        <end position="994"/>
    </location>
</feature>
<dbReference type="GO" id="GO:0016020">
    <property type="term" value="C:membrane"/>
    <property type="evidence" value="ECO:0007669"/>
    <property type="project" value="UniProtKB-SubCell"/>
</dbReference>
<accession>A0A2K3DIR0</accession>
<dbReference type="ExpressionAtlas" id="A0A2K3DIR0">
    <property type="expression patterns" value="baseline"/>
</dbReference>
<evidence type="ECO:0000256" key="10">
    <source>
        <dbReference type="PROSITE-ProRule" id="PRU10141"/>
    </source>
</evidence>
<evidence type="ECO:0000256" key="9">
    <source>
        <dbReference type="ARBA" id="ARBA00023136"/>
    </source>
</evidence>
<dbReference type="AlphaFoldDB" id="A0A2K3DIR0"/>
<dbReference type="GeneID" id="5726539"/>
<dbReference type="Gene3D" id="1.10.510.10">
    <property type="entry name" value="Transferase(Phosphotransferase) domain 1"/>
    <property type="match status" value="1"/>
</dbReference>
<dbReference type="SMART" id="SM01079">
    <property type="entry name" value="CHASE"/>
    <property type="match status" value="1"/>
</dbReference>
<dbReference type="GO" id="GO:0005737">
    <property type="term" value="C:cytoplasm"/>
    <property type="evidence" value="ECO:0000318"/>
    <property type="project" value="GO_Central"/>
</dbReference>
<evidence type="ECO:0000256" key="7">
    <source>
        <dbReference type="ARBA" id="ARBA00022840"/>
    </source>
</evidence>
<keyword evidence="8 13" id="KW-1133">Transmembrane helix</keyword>
<dbReference type="InterPro" id="IPR011009">
    <property type="entry name" value="Kinase-like_dom_sf"/>
</dbReference>
<dbReference type="Pfam" id="PF07714">
    <property type="entry name" value="PK_Tyr_Ser-Thr"/>
    <property type="match status" value="2"/>
</dbReference>
<keyword evidence="6" id="KW-0418">Kinase</keyword>
<dbReference type="InterPro" id="IPR042240">
    <property type="entry name" value="CHASE_sf"/>
</dbReference>
<dbReference type="PANTHER" id="PTHR44329:SF214">
    <property type="entry name" value="PROTEIN KINASE DOMAIN-CONTAINING PROTEIN"/>
    <property type="match status" value="1"/>
</dbReference>
<evidence type="ECO:0000256" key="11">
    <source>
        <dbReference type="SAM" id="Coils"/>
    </source>
</evidence>
<evidence type="ECO:0008006" key="18">
    <source>
        <dbReference type="Google" id="ProtNLM"/>
    </source>
</evidence>
<dbReference type="STRING" id="3055.A0A2K3DIR0"/>
<dbReference type="KEGG" id="cre:CHLRE_07g316650v5"/>
<dbReference type="SUPFAM" id="SSF56112">
    <property type="entry name" value="Protein kinase-like (PK-like)"/>
    <property type="match status" value="1"/>
</dbReference>
<dbReference type="InParanoid" id="A0A2K3DIR0"/>
<dbReference type="EMBL" id="CM008968">
    <property type="protein sequence ID" value="PNW80411.1"/>
    <property type="molecule type" value="Genomic_DNA"/>
</dbReference>
<feature type="coiled-coil region" evidence="11">
    <location>
        <begin position="105"/>
        <end position="132"/>
    </location>
</feature>
<dbReference type="InterPro" id="IPR001245">
    <property type="entry name" value="Ser-Thr/Tyr_kinase_cat_dom"/>
</dbReference>
<evidence type="ECO:0000256" key="1">
    <source>
        <dbReference type="ARBA" id="ARBA00004370"/>
    </source>
</evidence>
<dbReference type="RefSeq" id="XP_042922456.1">
    <property type="nucleotide sequence ID" value="XM_043063888.1"/>
</dbReference>
<evidence type="ECO:0000256" key="12">
    <source>
        <dbReference type="SAM" id="MobiDB-lite"/>
    </source>
</evidence>
<dbReference type="PANTHER" id="PTHR44329">
    <property type="entry name" value="SERINE/THREONINE-PROTEIN KINASE TNNI3K-RELATED"/>
    <property type="match status" value="1"/>
</dbReference>
<evidence type="ECO:0000256" key="8">
    <source>
        <dbReference type="ARBA" id="ARBA00022989"/>
    </source>
</evidence>
<evidence type="ECO:0000259" key="15">
    <source>
        <dbReference type="PROSITE" id="PS50839"/>
    </source>
</evidence>